<evidence type="ECO:0000256" key="1">
    <source>
        <dbReference type="ARBA" id="ARBA00004167"/>
    </source>
</evidence>
<keyword evidence="3 6" id="KW-1133">Transmembrane helix</keyword>
<comment type="caution">
    <text evidence="7">The sequence shown here is derived from an EMBL/GenBank/DDBJ whole genome shotgun (WGS) entry which is preliminary data.</text>
</comment>
<evidence type="ECO:0000313" key="8">
    <source>
        <dbReference type="Proteomes" id="UP001161017"/>
    </source>
</evidence>
<keyword evidence="4 6" id="KW-0472">Membrane</keyword>
<evidence type="ECO:0000256" key="4">
    <source>
        <dbReference type="ARBA" id="ARBA00023136"/>
    </source>
</evidence>
<feature type="region of interest" description="Disordered" evidence="5">
    <location>
        <begin position="99"/>
        <end position="161"/>
    </location>
</feature>
<organism evidence="7 8">
    <name type="scientific">Ramalina farinacea</name>
    <dbReference type="NCBI Taxonomy" id="258253"/>
    <lineage>
        <taxon>Eukaryota</taxon>
        <taxon>Fungi</taxon>
        <taxon>Dikarya</taxon>
        <taxon>Ascomycota</taxon>
        <taxon>Pezizomycotina</taxon>
        <taxon>Lecanoromycetes</taxon>
        <taxon>OSLEUM clade</taxon>
        <taxon>Lecanoromycetidae</taxon>
        <taxon>Lecanorales</taxon>
        <taxon>Lecanorineae</taxon>
        <taxon>Ramalinaceae</taxon>
        <taxon>Ramalina</taxon>
    </lineage>
</organism>
<feature type="transmembrane region" description="Helical" evidence="6">
    <location>
        <begin position="170"/>
        <end position="191"/>
    </location>
</feature>
<dbReference type="PANTHER" id="PTHR15549:SF33">
    <property type="entry name" value="MEMBRANE PROTEIN WSC4, PUTATIVE (AFU_ORTHOLOGUE AFUA_5G09020)-RELATED"/>
    <property type="match status" value="1"/>
</dbReference>
<protein>
    <submittedName>
        <fullName evidence="7">Uncharacterized protein</fullName>
    </submittedName>
</protein>
<dbReference type="EMBL" id="JAPUFD010000008">
    <property type="protein sequence ID" value="MDI1489119.1"/>
    <property type="molecule type" value="Genomic_DNA"/>
</dbReference>
<evidence type="ECO:0000313" key="7">
    <source>
        <dbReference type="EMBL" id="MDI1489119.1"/>
    </source>
</evidence>
<feature type="region of interest" description="Disordered" evidence="5">
    <location>
        <begin position="230"/>
        <end position="253"/>
    </location>
</feature>
<accession>A0AA43TV90</accession>
<comment type="subcellular location">
    <subcellularLocation>
        <location evidence="1">Membrane</location>
        <topology evidence="1">Single-pass membrane protein</topology>
    </subcellularLocation>
</comment>
<dbReference type="Proteomes" id="UP001161017">
    <property type="component" value="Unassembled WGS sequence"/>
</dbReference>
<dbReference type="AlphaFoldDB" id="A0AA43TV90"/>
<sequence>MSLLPDTCGVPGATVHSYRVRSNATCSNGTTAGFSYFITNNCAADPTDENPNPPKEKRQSDNNLNLGSNPQLSGECLALVAFNSVAFICDGVNGKSQQIPNSQLTSKAQSSSPTATGSSQPNAGFGSSSNDANSTAATSSSTTTAASSSGRSSGSGGGDGGAALSPGATAGIGVGTAFGVICLAVLFFFAWKGWKAMRDDVVPDSGPVSVAGTVRNRRMRGALNAVPVESGGDAVHEKGDAAGASEMATHRYQ</sequence>
<evidence type="ECO:0000256" key="6">
    <source>
        <dbReference type="SAM" id="Phobius"/>
    </source>
</evidence>
<reference evidence="7" key="1">
    <citation type="journal article" date="2023" name="Genome Biol. Evol.">
        <title>First Whole Genome Sequence and Flow Cytometry Genome Size Data for the Lichen-Forming Fungus Ramalina farinacea (Ascomycota).</title>
        <authorList>
            <person name="Llewellyn T."/>
            <person name="Mian S."/>
            <person name="Hill R."/>
            <person name="Leitch I.J."/>
            <person name="Gaya E."/>
        </authorList>
    </citation>
    <scope>NUCLEOTIDE SEQUENCE</scope>
    <source>
        <strain evidence="7">LIQ254RAFAR</strain>
    </source>
</reference>
<evidence type="ECO:0000256" key="5">
    <source>
        <dbReference type="SAM" id="MobiDB-lite"/>
    </source>
</evidence>
<dbReference type="GO" id="GO:0016020">
    <property type="term" value="C:membrane"/>
    <property type="evidence" value="ECO:0007669"/>
    <property type="project" value="UniProtKB-SubCell"/>
</dbReference>
<dbReference type="GO" id="GO:0071944">
    <property type="term" value="C:cell periphery"/>
    <property type="evidence" value="ECO:0007669"/>
    <property type="project" value="UniProtKB-ARBA"/>
</dbReference>
<feature type="compositionally biased region" description="Low complexity" evidence="5">
    <location>
        <begin position="126"/>
        <end position="152"/>
    </location>
</feature>
<gene>
    <name evidence="7" type="ORF">OHK93_008397</name>
</gene>
<evidence type="ECO:0000256" key="2">
    <source>
        <dbReference type="ARBA" id="ARBA00022692"/>
    </source>
</evidence>
<evidence type="ECO:0000256" key="3">
    <source>
        <dbReference type="ARBA" id="ARBA00022989"/>
    </source>
</evidence>
<proteinExistence type="predicted"/>
<keyword evidence="2 6" id="KW-0812">Transmembrane</keyword>
<feature type="compositionally biased region" description="Polar residues" evidence="5">
    <location>
        <begin position="99"/>
        <end position="122"/>
    </location>
</feature>
<dbReference type="InterPro" id="IPR051694">
    <property type="entry name" value="Immunoregulatory_rcpt-like"/>
</dbReference>
<keyword evidence="8" id="KW-1185">Reference proteome</keyword>
<dbReference type="PANTHER" id="PTHR15549">
    <property type="entry name" value="PAIRED IMMUNOGLOBULIN-LIKE TYPE 2 RECEPTOR"/>
    <property type="match status" value="1"/>
</dbReference>
<feature type="region of interest" description="Disordered" evidence="5">
    <location>
        <begin position="45"/>
        <end position="67"/>
    </location>
</feature>
<name>A0AA43TV90_9LECA</name>